<dbReference type="RefSeq" id="WP_131594347.1">
    <property type="nucleotide sequence ID" value="NZ_SJSL01000001.1"/>
</dbReference>
<feature type="signal peptide" evidence="1">
    <location>
        <begin position="1"/>
        <end position="19"/>
    </location>
</feature>
<gene>
    <name evidence="2" type="ORF">EZ437_06415</name>
</gene>
<dbReference type="OrthoDB" id="14196at2"/>
<accession>A0A4R0NVJ4</accession>
<dbReference type="Proteomes" id="UP000293347">
    <property type="component" value="Unassembled WGS sequence"/>
</dbReference>
<name>A0A4R0NVJ4_9SPHI</name>
<evidence type="ECO:0000313" key="2">
    <source>
        <dbReference type="EMBL" id="TCD03585.1"/>
    </source>
</evidence>
<organism evidence="2 3">
    <name type="scientific">Pedobacter psychroterrae</name>
    <dbReference type="NCBI Taxonomy" id="2530453"/>
    <lineage>
        <taxon>Bacteria</taxon>
        <taxon>Pseudomonadati</taxon>
        <taxon>Bacteroidota</taxon>
        <taxon>Sphingobacteriia</taxon>
        <taxon>Sphingobacteriales</taxon>
        <taxon>Sphingobacteriaceae</taxon>
        <taxon>Pedobacter</taxon>
    </lineage>
</organism>
<keyword evidence="1" id="KW-0732">Signal</keyword>
<dbReference type="AlphaFoldDB" id="A0A4R0NVJ4"/>
<dbReference type="EMBL" id="SJSL01000001">
    <property type="protein sequence ID" value="TCD03585.1"/>
    <property type="molecule type" value="Genomic_DNA"/>
</dbReference>
<comment type="caution">
    <text evidence="2">The sequence shown here is derived from an EMBL/GenBank/DDBJ whole genome shotgun (WGS) entry which is preliminary data.</text>
</comment>
<sequence length="167" mass="19701">MRKVYCIIILSLFVGSAYAQNVAVINSNAISNKEFIWFYKKNHSGNSNASYQQLEDYLNLYIDFKLKVLDAKELGMDRDTAYLREVANYEAALHAQKRRSKTNAEYPLIINEYKDAVLMFNISEMKLWKQAQNDEEEKKLEAEWISELRNRYTVKIDKEEIRKLTKP</sequence>
<feature type="chain" id="PRO_5020903186" evidence="1">
    <location>
        <begin position="20"/>
        <end position="167"/>
    </location>
</feature>
<evidence type="ECO:0000313" key="3">
    <source>
        <dbReference type="Proteomes" id="UP000293347"/>
    </source>
</evidence>
<proteinExistence type="predicted"/>
<keyword evidence="3" id="KW-1185">Reference proteome</keyword>
<reference evidence="2 3" key="1">
    <citation type="submission" date="2019-02" db="EMBL/GenBank/DDBJ databases">
        <title>Pedobacter sp. RP-1-14 sp. nov., isolated from Arctic soil.</title>
        <authorList>
            <person name="Dahal R.H."/>
        </authorList>
    </citation>
    <scope>NUCLEOTIDE SEQUENCE [LARGE SCALE GENOMIC DNA]</scope>
    <source>
        <strain evidence="2 3">RP-1-14</strain>
    </source>
</reference>
<evidence type="ECO:0000256" key="1">
    <source>
        <dbReference type="SAM" id="SignalP"/>
    </source>
</evidence>
<protein>
    <submittedName>
        <fullName evidence="2">Uncharacterized protein</fullName>
    </submittedName>
</protein>